<dbReference type="Gene3D" id="1.20.1580.10">
    <property type="entry name" value="ABC transporter ATPase like domain"/>
    <property type="match status" value="4"/>
</dbReference>
<evidence type="ECO:0000256" key="1">
    <source>
        <dbReference type="ARBA" id="ARBA00004496"/>
    </source>
</evidence>
<dbReference type="GO" id="GO:0006289">
    <property type="term" value="P:nucleotide-excision repair"/>
    <property type="evidence" value="ECO:0007669"/>
    <property type="project" value="InterPro"/>
</dbReference>
<evidence type="ECO:0000256" key="6">
    <source>
        <dbReference type="ARBA" id="ARBA00022763"/>
    </source>
</evidence>
<dbReference type="InterPro" id="IPR041552">
    <property type="entry name" value="UvrA_DNA-bd"/>
</dbReference>
<protein>
    <recommendedName>
        <fullName evidence="15">UvrABC system protein A</fullName>
    </recommendedName>
    <alternativeName>
        <fullName evidence="16">Excinuclease ABC subunit A</fullName>
    </alternativeName>
</protein>
<evidence type="ECO:0000313" key="19">
    <source>
        <dbReference type="Proteomes" id="UP000000496"/>
    </source>
</evidence>
<dbReference type="OrthoDB" id="9809851at2"/>
<evidence type="ECO:0000256" key="2">
    <source>
        <dbReference type="ARBA" id="ARBA00022490"/>
    </source>
</evidence>
<keyword evidence="7" id="KW-0228">DNA excision</keyword>
<keyword evidence="19" id="KW-1185">Reference proteome</keyword>
<feature type="domain" description="ABC transporter" evidence="17">
    <location>
        <begin position="942"/>
        <end position="1532"/>
    </location>
</feature>
<dbReference type="Proteomes" id="UP000000496">
    <property type="component" value="Chromosome gsn.131"/>
</dbReference>
<dbReference type="GO" id="GO:0009380">
    <property type="term" value="C:excinuclease repair complex"/>
    <property type="evidence" value="ECO:0007669"/>
    <property type="project" value="InterPro"/>
</dbReference>
<accession>F8L7L0</accession>
<dbReference type="STRING" id="331113.SNE_A08660"/>
<organism evidence="18 19">
    <name type="scientific">Simkania negevensis (strain ATCC VR-1471 / DSM 27360 / Z)</name>
    <dbReference type="NCBI Taxonomy" id="331113"/>
    <lineage>
        <taxon>Bacteria</taxon>
        <taxon>Pseudomonadati</taxon>
        <taxon>Chlamydiota</taxon>
        <taxon>Chlamydiia</taxon>
        <taxon>Parachlamydiales</taxon>
        <taxon>Simkaniaceae</taxon>
        <taxon>Simkania</taxon>
    </lineage>
</organism>
<keyword evidence="11" id="KW-0267">Excision nuclease</keyword>
<evidence type="ECO:0000256" key="15">
    <source>
        <dbReference type="ARBA" id="ARBA00039316"/>
    </source>
</evidence>
<keyword evidence="5" id="KW-0547">Nucleotide-binding</keyword>
<evidence type="ECO:0000313" key="18">
    <source>
        <dbReference type="EMBL" id="CCB88743.1"/>
    </source>
</evidence>
<comment type="similarity">
    <text evidence="14">Belongs to the ABC transporter superfamily. UvrA family.</text>
</comment>
<feature type="domain" description="ABC transporter" evidence="17">
    <location>
        <begin position="608"/>
        <end position="936"/>
    </location>
</feature>
<dbReference type="CDD" id="cd03271">
    <property type="entry name" value="ABC_UvrA_II"/>
    <property type="match status" value="1"/>
</dbReference>
<evidence type="ECO:0000256" key="9">
    <source>
        <dbReference type="ARBA" id="ARBA00022833"/>
    </source>
</evidence>
<dbReference type="PANTHER" id="PTHR43152">
    <property type="entry name" value="UVRABC SYSTEM PROTEIN A"/>
    <property type="match status" value="1"/>
</dbReference>
<dbReference type="InterPro" id="IPR017871">
    <property type="entry name" value="ABC_transporter-like_CS"/>
</dbReference>
<evidence type="ECO:0000256" key="8">
    <source>
        <dbReference type="ARBA" id="ARBA00022771"/>
    </source>
</evidence>
<evidence type="ECO:0000256" key="12">
    <source>
        <dbReference type="ARBA" id="ARBA00023125"/>
    </source>
</evidence>
<keyword evidence="8" id="KW-0863">Zinc-finger</keyword>
<dbReference type="InterPro" id="IPR003593">
    <property type="entry name" value="AAA+_ATPase"/>
</dbReference>
<dbReference type="KEGG" id="sng:SNE_A08660"/>
<dbReference type="HOGENOM" id="CLU_001370_3_0_0"/>
<dbReference type="Pfam" id="PF17755">
    <property type="entry name" value="UvrA_DNA-bind"/>
    <property type="match status" value="1"/>
</dbReference>
<dbReference type="GO" id="GO:0008270">
    <property type="term" value="F:zinc ion binding"/>
    <property type="evidence" value="ECO:0007669"/>
    <property type="project" value="UniProtKB-KW"/>
</dbReference>
<keyword evidence="12" id="KW-0238">DNA-binding</keyword>
<gene>
    <name evidence="18" type="primary">uvrA-A</name>
    <name evidence="18" type="ordered locus">SNE_A08660</name>
</gene>
<dbReference type="InterPro" id="IPR003439">
    <property type="entry name" value="ABC_transporter-like_ATP-bd"/>
</dbReference>
<evidence type="ECO:0000256" key="4">
    <source>
        <dbReference type="ARBA" id="ARBA00022737"/>
    </source>
</evidence>
<dbReference type="SMART" id="SM00382">
    <property type="entry name" value="AAA"/>
    <property type="match status" value="2"/>
</dbReference>
<evidence type="ECO:0000256" key="5">
    <source>
        <dbReference type="ARBA" id="ARBA00022741"/>
    </source>
</evidence>
<dbReference type="PANTHER" id="PTHR43152:SF3">
    <property type="entry name" value="UVRABC SYSTEM PROTEIN A"/>
    <property type="match status" value="1"/>
</dbReference>
<keyword evidence="4" id="KW-0677">Repeat</keyword>
<dbReference type="EMBL" id="FR872582">
    <property type="protein sequence ID" value="CCB88743.1"/>
    <property type="molecule type" value="Genomic_DNA"/>
</dbReference>
<keyword evidence="13" id="KW-0234">DNA repair</keyword>
<dbReference type="Gene3D" id="3.40.50.300">
    <property type="entry name" value="P-loop containing nucleotide triphosphate hydrolases"/>
    <property type="match status" value="4"/>
</dbReference>
<dbReference type="GO" id="GO:0005737">
    <property type="term" value="C:cytoplasm"/>
    <property type="evidence" value="ECO:0007669"/>
    <property type="project" value="UniProtKB-SubCell"/>
</dbReference>
<feature type="domain" description="ABC transporter" evidence="17">
    <location>
        <begin position="1543"/>
        <end position="1876"/>
    </location>
</feature>
<dbReference type="InterPro" id="IPR013815">
    <property type="entry name" value="ATP_grasp_subdomain_1"/>
</dbReference>
<dbReference type="PROSITE" id="PS50893">
    <property type="entry name" value="ABC_TRANSPORTER_2"/>
    <property type="match status" value="3"/>
</dbReference>
<dbReference type="Gene3D" id="1.10.8.280">
    <property type="entry name" value="ABC transporter ATPase domain-like"/>
    <property type="match status" value="2"/>
</dbReference>
<evidence type="ECO:0000256" key="7">
    <source>
        <dbReference type="ARBA" id="ARBA00022769"/>
    </source>
</evidence>
<evidence type="ECO:0000256" key="10">
    <source>
        <dbReference type="ARBA" id="ARBA00022840"/>
    </source>
</evidence>
<evidence type="ECO:0000256" key="3">
    <source>
        <dbReference type="ARBA" id="ARBA00022723"/>
    </source>
</evidence>
<dbReference type="PROSITE" id="PS00211">
    <property type="entry name" value="ABC_TRANSPORTER_1"/>
    <property type="match status" value="2"/>
</dbReference>
<name>F8L7L0_SIMNZ</name>
<dbReference type="GO" id="GO:0004518">
    <property type="term" value="F:nuclease activity"/>
    <property type="evidence" value="ECO:0007669"/>
    <property type="project" value="UniProtKB-KW"/>
</dbReference>
<dbReference type="GO" id="GO:0003677">
    <property type="term" value="F:DNA binding"/>
    <property type="evidence" value="ECO:0007669"/>
    <property type="project" value="UniProtKB-KW"/>
</dbReference>
<dbReference type="Gene3D" id="3.30.1490.20">
    <property type="entry name" value="ATP-grasp fold, A domain"/>
    <property type="match status" value="2"/>
</dbReference>
<sequence>MTQQPIRLKNVKVHNLKGVDLTLQSGAFIVFTGVSGSGKSSLAFDTIYVEGQRRYIESLSNYARRYMGNLSKPDADLIEGISPTIAIEQKTAGRNPRSTVGTMTGIYDYLRVLFARVGTPHCPISGEKVQPQSTEQILATIETFPEKSKLLILAPHTRGKKGEFKDLFDELIRKGFTRIRLDQNLVDLSEDIAIDKTTAHDIDLVVDRLALTKAEKPRLTEAVSQALELGQGVMSVLDHDTGVETLFSQHAHAKKSGESYSPLEPHDFSFNHPSGMCPTCEGLGVIQDFDLDLIIDPELSIAEGCCSIASSYETVKWGNIYDNLADLYNFSLDTPWKKLSESAKKIFLYGNKKKWTRMRFVHPKKKTVWTEYVKWHGVLAEAKNRFNEAKSDVYRSNMEKLMHEAVCPDCEGSRIKPYPSATKIGSKRIHEVTALTIEEVAHFFDKLKLTPFERMIGRDLLQEIQKRLDFLLNVGLYYLTLDRTSPTLSGGEAQRVRLASQIGSGLVAATYILDEPSIGLHPRDNTKLIATLKMLRDRGNTIIVVEHDEETMDAADYIVDIGPEAGILGGEIVAEGTLDDLIASPRSLTGAYLSGKKKIPIPKKRIPPSEKKLTIREAKHHNLKNVTIDIPLEVFVAVTGVSGSGKSSLITDILYPALANKLHKAEQRVGKHQTIEGIEHLDKVIAIDQTPIGRTPRSNPSTYIKVFDDIRDLFTKLPESQAFGYKPGRFSFNVAEGSCLECRGMGMLRIDMDFMDDVWSTCPVCEGKRFDLSTLSILYKGKSIHEVLEMTVEEASAFFENIPSIHHKLSLLLKVGLGYITLGQSSTTLSGGEAQRIKLARELTRPATGKTLYILDEPTTGLHFHDIAKLIEILQELRAAGNTVLVIEHNMDMVKTADWIIDLGPEGGKDGGQITAQGTPEEIAKLKTPTGCAVHSILNPKIRIKSTKKKEVAPPAAALEVRGAAQNNLKGVSLKIPRNKITICTGPSGSGKSSLAFDTIYAEGQRRYIDSLSSYARQFVKQMPKPRLEEIDGLSPAIAIEQKHHAGNPRSTIGTMTEVYDFLRLLYAHAGIAYCPETGEKIESITNEYVVNHLMQLPEKTRLHILTPVKISKSAPFEELRENLIQKGFLRIRLNGEYYALDEEIPYEVGRKNELFLVVDRLAIREGIEKRLFEAIEQVTRLTKEPFIVATPKEDLLFNLSFAVPSTGKSYPPITPHTFSFNSDDGMCPDCLGLGFQWGANMLKHQKVMNMSPFSLMHKLWKEEWTEEVEKLLLDYLDAEGIDSDTPLYKLPVKQLQLLLNGSTEDFTYNGLIFRWTGINAAFTRCAKAGKKQLRESVIPHLEQTTCVTCSGERLSPLARHVKVQDVTIGKLCSLPLHQVLKFIQSLQHLTIPLLAETLEQLENRIQFLCNIGLDYLSLDRQAPTLSGGETQRIHLARQLGSGLTGCLYVLDEPTIGLHPQNNARLNEALKHLCKLGNTLLLVEHDPLTLSIADYVFDFGPQAGKHGGEIVAEGTLAQIKKNPRSLTGQYLSGKKKLPVPEKRRKSKVHITIRNASKHNLKNLTLKIPTKALTCLTGVSGSGKSTLMHAILKRGVQMHLAARSQETSIQIDEATIEGVDEFNKLISIDQNPIGHTIRADVSTYNEILTHIRQFYAELPEAKTRGLKPKHFSYNHLKGMCRTCWGLGFKTIRLQFLPSLKVSCDACKGNRLNPLSSQVTYHGKSLGELLKLTIDEAIHFLPPIPKLQKSLETLQNVGLGYLALGQEIASLSGGEAGRMRLARELAKRSTGKTLYLFDEPTIGLHADDIAKLIPLFHALVDKGNTLIIIEHNLDILRIADHIIDLGPEAGEKGGEIIATGTPEEIEKHPTSYTAAFLRKH</sequence>
<dbReference type="RefSeq" id="WP_013943210.1">
    <property type="nucleotide sequence ID" value="NC_015713.1"/>
</dbReference>
<dbReference type="eggNOG" id="COG0178">
    <property type="taxonomic scope" value="Bacteria"/>
</dbReference>
<dbReference type="SUPFAM" id="SSF52540">
    <property type="entry name" value="P-loop containing nucleoside triphosphate hydrolases"/>
    <property type="match status" value="4"/>
</dbReference>
<evidence type="ECO:0000256" key="11">
    <source>
        <dbReference type="ARBA" id="ARBA00022881"/>
    </source>
</evidence>
<dbReference type="GO" id="GO:0016887">
    <property type="term" value="F:ATP hydrolysis activity"/>
    <property type="evidence" value="ECO:0007669"/>
    <property type="project" value="InterPro"/>
</dbReference>
<keyword evidence="9" id="KW-0862">Zinc</keyword>
<keyword evidence="10" id="KW-0067">ATP-binding</keyword>
<dbReference type="InterPro" id="IPR004602">
    <property type="entry name" value="UvrA"/>
</dbReference>
<evidence type="ECO:0000256" key="16">
    <source>
        <dbReference type="ARBA" id="ARBA00042156"/>
    </source>
</evidence>
<dbReference type="Pfam" id="PF17760">
    <property type="entry name" value="UvrA_inter"/>
    <property type="match status" value="2"/>
</dbReference>
<dbReference type="InterPro" id="IPR027417">
    <property type="entry name" value="P-loop_NTPase"/>
</dbReference>
<keyword evidence="6" id="KW-0227">DNA damage</keyword>
<dbReference type="GO" id="GO:0005524">
    <property type="term" value="F:ATP binding"/>
    <property type="evidence" value="ECO:0007669"/>
    <property type="project" value="UniProtKB-KW"/>
</dbReference>
<evidence type="ECO:0000256" key="14">
    <source>
        <dbReference type="ARBA" id="ARBA00038000"/>
    </source>
</evidence>
<dbReference type="InterPro" id="IPR041102">
    <property type="entry name" value="UvrA_inter"/>
</dbReference>
<dbReference type="NCBIfam" id="TIGR00630">
    <property type="entry name" value="uvra"/>
    <property type="match status" value="2"/>
</dbReference>
<evidence type="ECO:0000259" key="17">
    <source>
        <dbReference type="PROSITE" id="PS50893"/>
    </source>
</evidence>
<keyword evidence="2" id="KW-0963">Cytoplasm</keyword>
<evidence type="ECO:0000256" key="13">
    <source>
        <dbReference type="ARBA" id="ARBA00023204"/>
    </source>
</evidence>
<comment type="subcellular location">
    <subcellularLocation>
        <location evidence="1">Cytoplasm</location>
    </subcellularLocation>
</comment>
<keyword evidence="3" id="KW-0479">Metal-binding</keyword>
<proteinExistence type="inferred from homology"/>
<dbReference type="NCBIfam" id="NF001503">
    <property type="entry name" value="PRK00349.1"/>
    <property type="match status" value="1"/>
</dbReference>
<reference evidence="18 19" key="1">
    <citation type="journal article" date="2011" name="Mol. Biol. Evol.">
        <title>Unity in variety--the pan-genome of the Chlamydiae.</title>
        <authorList>
            <person name="Collingro A."/>
            <person name="Tischler P."/>
            <person name="Weinmaier T."/>
            <person name="Penz T."/>
            <person name="Heinz E."/>
            <person name="Brunham R.C."/>
            <person name="Read T.D."/>
            <person name="Bavoil P.M."/>
            <person name="Sachse K."/>
            <person name="Kahane S."/>
            <person name="Friedman M.G."/>
            <person name="Rattei T."/>
            <person name="Myers G.S."/>
            <person name="Horn M."/>
        </authorList>
    </citation>
    <scope>NUCLEOTIDE SEQUENCE [LARGE SCALE GENOMIC DNA]</scope>
    <source>
        <strain evidence="19">ATCC VR-1471 / Z</strain>
    </source>
</reference>